<dbReference type="SMR" id="A0A5F9CQ40"/>
<reference evidence="10" key="3">
    <citation type="submission" date="2025-09" db="UniProtKB">
        <authorList>
            <consortium name="Ensembl"/>
        </authorList>
    </citation>
    <scope>IDENTIFICATION</scope>
    <source>
        <strain evidence="10">Thorbecke</strain>
    </source>
</reference>
<keyword evidence="11" id="KW-1185">Reference proteome</keyword>
<dbReference type="GO" id="GO:0050852">
    <property type="term" value="P:T cell receptor signaling pathway"/>
    <property type="evidence" value="ECO:0007669"/>
    <property type="project" value="TreeGrafter"/>
</dbReference>
<reference evidence="10 11" key="1">
    <citation type="journal article" date="2011" name="Nature">
        <title>A high-resolution map of human evolutionary constraint using 29 mammals.</title>
        <authorList>
            <person name="Lindblad-Toh K."/>
            <person name="Garber M."/>
            <person name="Zuk O."/>
            <person name="Lin M.F."/>
            <person name="Parker B.J."/>
            <person name="Washietl S."/>
            <person name="Kheradpour P."/>
            <person name="Ernst J."/>
            <person name="Jordan G."/>
            <person name="Mauceli E."/>
            <person name="Ward L.D."/>
            <person name="Lowe C.B."/>
            <person name="Holloway A.K."/>
            <person name="Clamp M."/>
            <person name="Gnerre S."/>
            <person name="Alfoldi J."/>
            <person name="Beal K."/>
            <person name="Chang J."/>
            <person name="Clawson H."/>
            <person name="Cuff J."/>
            <person name="Di Palma F."/>
            <person name="Fitzgerald S."/>
            <person name="Flicek P."/>
            <person name="Guttman M."/>
            <person name="Hubisz M.J."/>
            <person name="Jaffe D.B."/>
            <person name="Jungreis I."/>
            <person name="Kent W.J."/>
            <person name="Kostka D."/>
            <person name="Lara M."/>
            <person name="Martins A.L."/>
            <person name="Massingham T."/>
            <person name="Moltke I."/>
            <person name="Raney B.J."/>
            <person name="Rasmussen M.D."/>
            <person name="Robinson J."/>
            <person name="Stark A."/>
            <person name="Vilella A.J."/>
            <person name="Wen J."/>
            <person name="Xie X."/>
            <person name="Zody M.C."/>
            <person name="Baldwin J."/>
            <person name="Bloom T."/>
            <person name="Chin C.W."/>
            <person name="Heiman D."/>
            <person name="Nicol R."/>
            <person name="Nusbaum C."/>
            <person name="Young S."/>
            <person name="Wilkinson J."/>
            <person name="Worley K.C."/>
            <person name="Kovar C.L."/>
            <person name="Muzny D.M."/>
            <person name="Gibbs R.A."/>
            <person name="Cree A."/>
            <person name="Dihn H.H."/>
            <person name="Fowler G."/>
            <person name="Jhangiani S."/>
            <person name="Joshi V."/>
            <person name="Lee S."/>
            <person name="Lewis L.R."/>
            <person name="Nazareth L.V."/>
            <person name="Okwuonu G."/>
            <person name="Santibanez J."/>
            <person name="Warren W.C."/>
            <person name="Mardis E.R."/>
            <person name="Weinstock G.M."/>
            <person name="Wilson R.K."/>
            <person name="Delehaunty K."/>
            <person name="Dooling D."/>
            <person name="Fronik C."/>
            <person name="Fulton L."/>
            <person name="Fulton B."/>
            <person name="Graves T."/>
            <person name="Minx P."/>
            <person name="Sodergren E."/>
            <person name="Birney E."/>
            <person name="Margulies E.H."/>
            <person name="Herrero J."/>
            <person name="Green E.D."/>
            <person name="Haussler D."/>
            <person name="Siepel A."/>
            <person name="Goldman N."/>
            <person name="Pollard K.S."/>
            <person name="Pedersen J.S."/>
            <person name="Lander E.S."/>
            <person name="Kellis M."/>
        </authorList>
    </citation>
    <scope>NUCLEOTIDE SEQUENCE [LARGE SCALE GENOMIC DNA]</scope>
    <source>
        <strain evidence="10 11">Thorbecke inbred</strain>
    </source>
</reference>
<evidence type="ECO:0000313" key="11">
    <source>
        <dbReference type="Proteomes" id="UP000001811"/>
    </source>
</evidence>
<dbReference type="SMART" id="SM00409">
    <property type="entry name" value="IG"/>
    <property type="match status" value="1"/>
</dbReference>
<dbReference type="InParanoid" id="A0A5F9CQ40"/>
<keyword evidence="6" id="KW-0393">Immunoglobulin domain</keyword>
<evidence type="ECO:0000256" key="2">
    <source>
        <dbReference type="ARBA" id="ARBA00022692"/>
    </source>
</evidence>
<keyword evidence="5 7" id="KW-0472">Membrane</keyword>
<dbReference type="EMBL" id="AAGW02043947">
    <property type="status" value="NOT_ANNOTATED_CDS"/>
    <property type="molecule type" value="Genomic_DNA"/>
</dbReference>
<dbReference type="FunFam" id="2.60.40.10:FF:000208">
    <property type="entry name" value="Butyrophilin subfamily 1 member A1"/>
    <property type="match status" value="1"/>
</dbReference>
<dbReference type="GO" id="GO:0005102">
    <property type="term" value="F:signaling receptor binding"/>
    <property type="evidence" value="ECO:0007669"/>
    <property type="project" value="TreeGrafter"/>
</dbReference>
<organism evidence="10 11">
    <name type="scientific">Oryctolagus cuniculus</name>
    <name type="common">Rabbit</name>
    <dbReference type="NCBI Taxonomy" id="9986"/>
    <lineage>
        <taxon>Eukaryota</taxon>
        <taxon>Metazoa</taxon>
        <taxon>Chordata</taxon>
        <taxon>Craniata</taxon>
        <taxon>Vertebrata</taxon>
        <taxon>Euteleostomi</taxon>
        <taxon>Mammalia</taxon>
        <taxon>Eutheria</taxon>
        <taxon>Euarchontoglires</taxon>
        <taxon>Glires</taxon>
        <taxon>Lagomorpha</taxon>
        <taxon>Leporidae</taxon>
        <taxon>Oryctolagus</taxon>
    </lineage>
</organism>
<evidence type="ECO:0000256" key="4">
    <source>
        <dbReference type="ARBA" id="ARBA00022989"/>
    </source>
</evidence>
<dbReference type="GeneTree" id="ENSGT00940000163611"/>
<reference evidence="10" key="2">
    <citation type="submission" date="2025-08" db="UniProtKB">
        <authorList>
            <consortium name="Ensembl"/>
        </authorList>
    </citation>
    <scope>IDENTIFICATION</scope>
    <source>
        <strain evidence="10">Thorbecke</strain>
    </source>
</reference>
<comment type="subcellular location">
    <subcellularLocation>
        <location evidence="1">Membrane</location>
    </subcellularLocation>
</comment>
<evidence type="ECO:0000256" key="7">
    <source>
        <dbReference type="SAM" id="Phobius"/>
    </source>
</evidence>
<evidence type="ECO:0000256" key="5">
    <source>
        <dbReference type="ARBA" id="ARBA00023136"/>
    </source>
</evidence>
<dbReference type="InterPro" id="IPR003599">
    <property type="entry name" value="Ig_sub"/>
</dbReference>
<dbReference type="EMBL" id="AAGW02043946">
    <property type="status" value="NOT_ANNOTATED_CDS"/>
    <property type="molecule type" value="Genomic_DNA"/>
</dbReference>
<evidence type="ECO:0000256" key="1">
    <source>
        <dbReference type="ARBA" id="ARBA00004370"/>
    </source>
</evidence>
<evidence type="ECO:0000256" key="3">
    <source>
        <dbReference type="ARBA" id="ARBA00022729"/>
    </source>
</evidence>
<keyword evidence="4 7" id="KW-1133">Transmembrane helix</keyword>
<dbReference type="Proteomes" id="UP000001811">
    <property type="component" value="Chromosome 11"/>
</dbReference>
<dbReference type="EMBL" id="AAGW02043944">
    <property type="status" value="NOT_ANNOTATED_CDS"/>
    <property type="molecule type" value="Genomic_DNA"/>
</dbReference>
<dbReference type="PANTHER" id="PTHR24100:SF108">
    <property type="entry name" value="BUTYROPHILIN-LIKE PROTEIN 8"/>
    <property type="match status" value="1"/>
</dbReference>
<dbReference type="EMBL" id="AAGW02043941">
    <property type="status" value="NOT_ANNOTATED_CDS"/>
    <property type="molecule type" value="Genomic_DNA"/>
</dbReference>
<dbReference type="EMBL" id="AAGW02043943">
    <property type="status" value="NOT_ANNOTATED_CDS"/>
    <property type="molecule type" value="Genomic_DNA"/>
</dbReference>
<dbReference type="Pfam" id="PF22705">
    <property type="entry name" value="C2-set_3"/>
    <property type="match status" value="1"/>
</dbReference>
<dbReference type="FunFam" id="2.60.40.10:FF:000088">
    <property type="entry name" value="Butyrophilin subfamily 1 member A1"/>
    <property type="match status" value="1"/>
</dbReference>
<dbReference type="EMBL" id="AAGW02043948">
    <property type="status" value="NOT_ANNOTATED_CDS"/>
    <property type="molecule type" value="Genomic_DNA"/>
</dbReference>
<feature type="chain" id="PRO_5023901666" description="Ig-like domain-containing protein" evidence="8">
    <location>
        <begin position="27"/>
        <end position="319"/>
    </location>
</feature>
<dbReference type="GO" id="GO:0009897">
    <property type="term" value="C:external side of plasma membrane"/>
    <property type="evidence" value="ECO:0007669"/>
    <property type="project" value="TreeGrafter"/>
</dbReference>
<dbReference type="Gene3D" id="2.60.40.10">
    <property type="entry name" value="Immunoglobulins"/>
    <property type="match status" value="2"/>
</dbReference>
<dbReference type="InterPro" id="IPR050504">
    <property type="entry name" value="IgSF_BTN/MOG"/>
</dbReference>
<dbReference type="SUPFAM" id="SSF48726">
    <property type="entry name" value="Immunoglobulin"/>
    <property type="match status" value="2"/>
</dbReference>
<dbReference type="EMBL" id="AAGW02043942">
    <property type="status" value="NOT_ANNOTATED_CDS"/>
    <property type="molecule type" value="Genomic_DNA"/>
</dbReference>
<evidence type="ECO:0000259" key="9">
    <source>
        <dbReference type="PROSITE" id="PS50835"/>
    </source>
</evidence>
<keyword evidence="3 8" id="KW-0732">Signal</keyword>
<dbReference type="STRING" id="9986.ENSOCUP00000035855"/>
<keyword evidence="2 7" id="KW-0812">Transmembrane</keyword>
<evidence type="ECO:0000256" key="8">
    <source>
        <dbReference type="SAM" id="SignalP"/>
    </source>
</evidence>
<dbReference type="PANTHER" id="PTHR24100">
    <property type="entry name" value="BUTYROPHILIN"/>
    <property type="match status" value="1"/>
</dbReference>
<protein>
    <recommendedName>
        <fullName evidence="9">Ig-like domain-containing protein</fullName>
    </recommendedName>
</protein>
<gene>
    <name evidence="10" type="primary">LOC100353853</name>
</gene>
<name>A0A5F9CQ40_RABIT</name>
<feature type="signal peptide" evidence="8">
    <location>
        <begin position="1"/>
        <end position="26"/>
    </location>
</feature>
<dbReference type="AlphaFoldDB" id="A0A5F9CQ40"/>
<dbReference type="EMBL" id="AAGW02043945">
    <property type="status" value="NOT_ANNOTATED_CDS"/>
    <property type="molecule type" value="Genomic_DNA"/>
</dbReference>
<dbReference type="CDD" id="cd05713">
    <property type="entry name" value="IgV_MOG_like"/>
    <property type="match status" value="1"/>
</dbReference>
<dbReference type="InterPro" id="IPR013106">
    <property type="entry name" value="Ig_V-set"/>
</dbReference>
<dbReference type="InterPro" id="IPR007110">
    <property type="entry name" value="Ig-like_dom"/>
</dbReference>
<dbReference type="InterPro" id="IPR053896">
    <property type="entry name" value="BTN3A2-like_Ig-C"/>
</dbReference>
<dbReference type="InterPro" id="IPR013783">
    <property type="entry name" value="Ig-like_fold"/>
</dbReference>
<accession>A0A5F9CQ40</accession>
<dbReference type="Ensembl" id="ENSOCUT00000058417.1">
    <property type="protein sequence ID" value="ENSOCUP00000035855.1"/>
    <property type="gene ID" value="ENSOCUG00000037159.1"/>
</dbReference>
<dbReference type="PROSITE" id="PS50835">
    <property type="entry name" value="IG_LIKE"/>
    <property type="match status" value="1"/>
</dbReference>
<proteinExistence type="predicted"/>
<dbReference type="GO" id="GO:0001817">
    <property type="term" value="P:regulation of cytokine production"/>
    <property type="evidence" value="ECO:0007669"/>
    <property type="project" value="TreeGrafter"/>
</dbReference>
<evidence type="ECO:0000313" key="10">
    <source>
        <dbReference type="Ensembl" id="ENSOCUP00000035855.1"/>
    </source>
</evidence>
<feature type="domain" description="Ig-like" evidence="9">
    <location>
        <begin position="149"/>
        <end position="227"/>
    </location>
</feature>
<dbReference type="InterPro" id="IPR036179">
    <property type="entry name" value="Ig-like_dom_sf"/>
</dbReference>
<feature type="transmembrane region" description="Helical" evidence="7">
    <location>
        <begin position="244"/>
        <end position="265"/>
    </location>
</feature>
<dbReference type="Pfam" id="PF07686">
    <property type="entry name" value="V-set"/>
    <property type="match status" value="1"/>
</dbReference>
<sequence length="319" mass="36668">MKSLHWNPYVALVLILFFSLLELGSGQWQVIGPENRVKAFVGQDTVFSCSLSPETNAEFMEVRFFKQRFSAIVHLYQHGKDQENKQMPDYQRRTELVKDGIVNGQVLLRLKKVIPSDAGLYGCWFSSQTYEDEATWELEVSDMEMTLTPLISVMRYVDGGIQLHCQSSGWLSQPIVRWKGSEGNDLPSDSKVIRNMHGLFDVETFLTVRKNSGSISCSIQLSDKSLEVKARIFIGELFFQQSPWLFVSTALIIICCAVFCILLWMRISFSRSREKLQKELKELRELKQHLEPGKNIITHRDFLSFPAGPLFCDFDLLCF</sequence>
<evidence type="ECO:0000256" key="6">
    <source>
        <dbReference type="ARBA" id="ARBA00023319"/>
    </source>
</evidence>